<dbReference type="AlphaFoldDB" id="A0A0H4PTF6"/>
<keyword evidence="2" id="KW-1185">Reference proteome</keyword>
<accession>A0A0H4PTF6</accession>
<dbReference type="STRING" id="320787.CA2015_2186"/>
<evidence type="ECO:0000313" key="1">
    <source>
        <dbReference type="EMBL" id="AKP51607.1"/>
    </source>
</evidence>
<dbReference type="KEGG" id="camu:CA2015_2186"/>
<proteinExistence type="predicted"/>
<reference evidence="1 2" key="1">
    <citation type="submission" date="2015-07" db="EMBL/GenBank/DDBJ databases">
        <authorList>
            <person name="Kim K.M."/>
        </authorList>
    </citation>
    <scope>NUCLEOTIDE SEQUENCE [LARGE SCALE GENOMIC DNA]</scope>
    <source>
        <strain evidence="1 2">KCTC 12363</strain>
    </source>
</reference>
<gene>
    <name evidence="1" type="ORF">CA2015_2186</name>
</gene>
<name>A0A0H4PTF6_9BACT</name>
<sequence length="55" mass="6544">MKPKNQTIQAENLKKNFYEDFLNRLKKINNDLKEVKESLPEINGFNRDSKTETCK</sequence>
<dbReference type="Proteomes" id="UP000036520">
    <property type="component" value="Chromosome"/>
</dbReference>
<protein>
    <submittedName>
        <fullName evidence="1">Uncharacterized protein</fullName>
    </submittedName>
</protein>
<organism evidence="1 2">
    <name type="scientific">Cyclobacterium amurskyense</name>
    <dbReference type="NCBI Taxonomy" id="320787"/>
    <lineage>
        <taxon>Bacteria</taxon>
        <taxon>Pseudomonadati</taxon>
        <taxon>Bacteroidota</taxon>
        <taxon>Cytophagia</taxon>
        <taxon>Cytophagales</taxon>
        <taxon>Cyclobacteriaceae</taxon>
        <taxon>Cyclobacterium</taxon>
    </lineage>
</organism>
<dbReference type="EMBL" id="CP012040">
    <property type="protein sequence ID" value="AKP51607.1"/>
    <property type="molecule type" value="Genomic_DNA"/>
</dbReference>
<evidence type="ECO:0000313" key="2">
    <source>
        <dbReference type="Proteomes" id="UP000036520"/>
    </source>
</evidence>